<keyword evidence="1" id="KW-0865">Zymogen</keyword>
<evidence type="ECO:0000313" key="2">
    <source>
        <dbReference type="EMBL" id="GMI37672.1"/>
    </source>
</evidence>
<dbReference type="PANTHER" id="PTHR32194">
    <property type="entry name" value="METALLOPROTEASE TLDD"/>
    <property type="match status" value="1"/>
</dbReference>
<accession>A0A9W7G961</accession>
<gene>
    <name evidence="2" type="ORF">TrCOL_g8546</name>
</gene>
<dbReference type="Pfam" id="PF00227">
    <property type="entry name" value="Proteasome"/>
    <property type="match status" value="1"/>
</dbReference>
<proteinExistence type="predicted"/>
<comment type="caution">
    <text evidence="2">The sequence shown here is derived from an EMBL/GenBank/DDBJ whole genome shotgun (WGS) entry which is preliminary data.</text>
</comment>
<dbReference type="AlphaFoldDB" id="A0A9W7G961"/>
<protein>
    <recommendedName>
        <fullName evidence="4">Proteasome endopeptidase complex</fullName>
    </recommendedName>
</protein>
<dbReference type="GO" id="GO:0051603">
    <property type="term" value="P:proteolysis involved in protein catabolic process"/>
    <property type="evidence" value="ECO:0007669"/>
    <property type="project" value="InterPro"/>
</dbReference>
<evidence type="ECO:0008006" key="4">
    <source>
        <dbReference type="Google" id="ProtNLM"/>
    </source>
</evidence>
<evidence type="ECO:0000256" key="1">
    <source>
        <dbReference type="ARBA" id="ARBA00023145"/>
    </source>
</evidence>
<dbReference type="GO" id="GO:0005839">
    <property type="term" value="C:proteasome core complex"/>
    <property type="evidence" value="ECO:0007669"/>
    <property type="project" value="InterPro"/>
</dbReference>
<evidence type="ECO:0000313" key="3">
    <source>
        <dbReference type="Proteomes" id="UP001165065"/>
    </source>
</evidence>
<name>A0A9W7G961_9STRA</name>
<dbReference type="EMBL" id="BRYA01001016">
    <property type="protein sequence ID" value="GMI37672.1"/>
    <property type="molecule type" value="Genomic_DNA"/>
</dbReference>
<dbReference type="PANTHER" id="PTHR32194:SF3">
    <property type="entry name" value="PROTEASOME SUBUNIT BETA"/>
    <property type="match status" value="1"/>
</dbReference>
<dbReference type="InterPro" id="IPR029055">
    <property type="entry name" value="Ntn_hydrolases_N"/>
</dbReference>
<dbReference type="InterPro" id="IPR023333">
    <property type="entry name" value="Proteasome_suB-type"/>
</dbReference>
<sequence>MGDIVSSSSVFKVIHLSPNYLGTMAGCAADCSKLLEDLEDVTVLNGGEEGEEEEVGVDLKMLSVKLSDKMYSLRGRGGEQGLSVGTMLCGFERGGGGGIYYCDSEGNREKIRDYAAVGSGGDVAGGVMEAGLKRSPDGGVVMTDEDAESLIVKAVRTAAESDGFSGGYLQLYRITPKGWTRLLRGGPEDYYKTL</sequence>
<dbReference type="Gene3D" id="3.60.20.10">
    <property type="entry name" value="Glutamine Phosphoribosylpyrophosphate, subunit 1, domain 1"/>
    <property type="match status" value="1"/>
</dbReference>
<organism evidence="2 3">
    <name type="scientific">Triparma columacea</name>
    <dbReference type="NCBI Taxonomy" id="722753"/>
    <lineage>
        <taxon>Eukaryota</taxon>
        <taxon>Sar</taxon>
        <taxon>Stramenopiles</taxon>
        <taxon>Ochrophyta</taxon>
        <taxon>Bolidophyceae</taxon>
        <taxon>Parmales</taxon>
        <taxon>Triparmaceae</taxon>
        <taxon>Triparma</taxon>
    </lineage>
</organism>
<dbReference type="InterPro" id="IPR001353">
    <property type="entry name" value="Proteasome_sua/b"/>
</dbReference>
<dbReference type="SUPFAM" id="SSF56235">
    <property type="entry name" value="N-terminal nucleophile aminohydrolases (Ntn hydrolases)"/>
    <property type="match status" value="1"/>
</dbReference>
<dbReference type="Proteomes" id="UP001165065">
    <property type="component" value="Unassembled WGS sequence"/>
</dbReference>
<keyword evidence="3" id="KW-1185">Reference proteome</keyword>
<reference evidence="3" key="1">
    <citation type="journal article" date="2023" name="Commun. Biol.">
        <title>Genome analysis of Parmales, the sister group of diatoms, reveals the evolutionary specialization of diatoms from phago-mixotrophs to photoautotrophs.</title>
        <authorList>
            <person name="Ban H."/>
            <person name="Sato S."/>
            <person name="Yoshikawa S."/>
            <person name="Yamada K."/>
            <person name="Nakamura Y."/>
            <person name="Ichinomiya M."/>
            <person name="Sato N."/>
            <person name="Blanc-Mathieu R."/>
            <person name="Endo H."/>
            <person name="Kuwata A."/>
            <person name="Ogata H."/>
        </authorList>
    </citation>
    <scope>NUCLEOTIDE SEQUENCE [LARGE SCALE GENOMIC DNA]</scope>
</reference>
<dbReference type="GO" id="GO:0005737">
    <property type="term" value="C:cytoplasm"/>
    <property type="evidence" value="ECO:0007669"/>
    <property type="project" value="TreeGrafter"/>
</dbReference>